<name>A0ABX3NUZ0_9BACT</name>
<keyword evidence="2" id="KW-0805">Transcription regulation</keyword>
<dbReference type="Pfam" id="PF04542">
    <property type="entry name" value="Sigma70_r2"/>
    <property type="match status" value="1"/>
</dbReference>
<dbReference type="NCBIfam" id="TIGR02937">
    <property type="entry name" value="sigma70-ECF"/>
    <property type="match status" value="1"/>
</dbReference>
<comment type="caution">
    <text evidence="7">The sequence shown here is derived from an EMBL/GenBank/DDBJ whole genome shotgun (WGS) entry which is preliminary data.</text>
</comment>
<accession>A0ABX3NUZ0</accession>
<feature type="domain" description="RNA polymerase sigma-70 region 2" evidence="5">
    <location>
        <begin position="26"/>
        <end position="94"/>
    </location>
</feature>
<dbReference type="EMBL" id="LWBO01000020">
    <property type="protein sequence ID" value="OQP45391.1"/>
    <property type="molecule type" value="Genomic_DNA"/>
</dbReference>
<dbReference type="InterPro" id="IPR039425">
    <property type="entry name" value="RNA_pol_sigma-70-like"/>
</dbReference>
<evidence type="ECO:0000313" key="7">
    <source>
        <dbReference type="EMBL" id="OQP45391.1"/>
    </source>
</evidence>
<dbReference type="RefSeq" id="WP_014218101.1">
    <property type="nucleotide sequence ID" value="NZ_LWBO01000020.1"/>
</dbReference>
<dbReference type="PANTHER" id="PTHR43133">
    <property type="entry name" value="RNA POLYMERASE ECF-TYPE SIGMA FACTO"/>
    <property type="match status" value="1"/>
</dbReference>
<evidence type="ECO:0000256" key="3">
    <source>
        <dbReference type="ARBA" id="ARBA00023082"/>
    </source>
</evidence>
<evidence type="ECO:0000256" key="1">
    <source>
        <dbReference type="ARBA" id="ARBA00010641"/>
    </source>
</evidence>
<keyword evidence="4" id="KW-0804">Transcription</keyword>
<dbReference type="InterPro" id="IPR013249">
    <property type="entry name" value="RNA_pol_sigma70_r4_t2"/>
</dbReference>
<keyword evidence="8" id="KW-1185">Reference proteome</keyword>
<reference evidence="7 8" key="1">
    <citation type="submission" date="2016-04" db="EMBL/GenBank/DDBJ databases">
        <authorList>
            <person name="Chen L."/>
            <person name="Zhuang W."/>
            <person name="Wang G."/>
        </authorList>
    </citation>
    <scope>NUCLEOTIDE SEQUENCE [LARGE SCALE GENOMIC DNA]</scope>
    <source>
        <strain evidence="8">GR20</strain>
    </source>
</reference>
<dbReference type="InterPro" id="IPR007627">
    <property type="entry name" value="RNA_pol_sigma70_r2"/>
</dbReference>
<evidence type="ECO:0000256" key="4">
    <source>
        <dbReference type="ARBA" id="ARBA00023163"/>
    </source>
</evidence>
<dbReference type="Proteomes" id="UP000192277">
    <property type="component" value="Unassembled WGS sequence"/>
</dbReference>
<evidence type="ECO:0000256" key="2">
    <source>
        <dbReference type="ARBA" id="ARBA00023015"/>
    </source>
</evidence>
<comment type="similarity">
    <text evidence="1">Belongs to the sigma-70 factor family. ECF subfamily.</text>
</comment>
<evidence type="ECO:0000259" key="6">
    <source>
        <dbReference type="Pfam" id="PF08281"/>
    </source>
</evidence>
<dbReference type="InterPro" id="IPR013324">
    <property type="entry name" value="RNA_pol_sigma_r3/r4-like"/>
</dbReference>
<evidence type="ECO:0000313" key="8">
    <source>
        <dbReference type="Proteomes" id="UP000192277"/>
    </source>
</evidence>
<keyword evidence="3" id="KW-0731">Sigma factor</keyword>
<organism evidence="7 8">
    <name type="scientific">Niastella koreensis</name>
    <dbReference type="NCBI Taxonomy" id="354356"/>
    <lineage>
        <taxon>Bacteria</taxon>
        <taxon>Pseudomonadati</taxon>
        <taxon>Bacteroidota</taxon>
        <taxon>Chitinophagia</taxon>
        <taxon>Chitinophagales</taxon>
        <taxon>Chitinophagaceae</taxon>
        <taxon>Niastella</taxon>
    </lineage>
</organism>
<dbReference type="InterPro" id="IPR014284">
    <property type="entry name" value="RNA_pol_sigma-70_dom"/>
</dbReference>
<sequence length="181" mass="20743">MNEPQTDISLLIEGCKRNERKAQEALYRHFYPFAAAIALRYVKSNDDMADVVSLAFIKLFKALTTFDTKRGTFHAWFKTIVIHEALDHLKAQSKFTSNQEVADAEEISVDNTALDRMSTGEIMHMIQKLPPATHAVFVLYVMEGYNHREIAQQLNISEGTSKWHLSEARKSLKQQIEQNKT</sequence>
<dbReference type="InterPro" id="IPR036388">
    <property type="entry name" value="WH-like_DNA-bd_sf"/>
</dbReference>
<dbReference type="SUPFAM" id="SSF88659">
    <property type="entry name" value="Sigma3 and sigma4 domains of RNA polymerase sigma factors"/>
    <property type="match status" value="1"/>
</dbReference>
<dbReference type="InterPro" id="IPR013325">
    <property type="entry name" value="RNA_pol_sigma_r2"/>
</dbReference>
<dbReference type="Gene3D" id="1.10.10.10">
    <property type="entry name" value="Winged helix-like DNA-binding domain superfamily/Winged helix DNA-binding domain"/>
    <property type="match status" value="1"/>
</dbReference>
<evidence type="ECO:0000259" key="5">
    <source>
        <dbReference type="Pfam" id="PF04542"/>
    </source>
</evidence>
<dbReference type="Pfam" id="PF08281">
    <property type="entry name" value="Sigma70_r4_2"/>
    <property type="match status" value="1"/>
</dbReference>
<dbReference type="PANTHER" id="PTHR43133:SF46">
    <property type="entry name" value="RNA POLYMERASE SIGMA-70 FACTOR ECF SUBFAMILY"/>
    <property type="match status" value="1"/>
</dbReference>
<dbReference type="Gene3D" id="1.10.1740.10">
    <property type="match status" value="1"/>
</dbReference>
<proteinExistence type="inferred from homology"/>
<dbReference type="SUPFAM" id="SSF88946">
    <property type="entry name" value="Sigma2 domain of RNA polymerase sigma factors"/>
    <property type="match status" value="1"/>
</dbReference>
<protein>
    <submittedName>
        <fullName evidence="7">RNA polymerase subunit sigma-24</fullName>
    </submittedName>
</protein>
<gene>
    <name evidence="7" type="ORF">A4D02_33900</name>
</gene>
<dbReference type="CDD" id="cd06171">
    <property type="entry name" value="Sigma70_r4"/>
    <property type="match status" value="1"/>
</dbReference>
<feature type="domain" description="RNA polymerase sigma factor 70 region 4 type 2" evidence="6">
    <location>
        <begin position="121"/>
        <end position="172"/>
    </location>
</feature>